<comment type="caution">
    <text evidence="2">The sequence shown here is derived from an EMBL/GenBank/DDBJ whole genome shotgun (WGS) entry which is preliminary data.</text>
</comment>
<dbReference type="Pfam" id="PF20060">
    <property type="entry name" value="DUF6459"/>
    <property type="match status" value="1"/>
</dbReference>
<accession>A0A542ZUQ7</accession>
<dbReference type="Proteomes" id="UP000315389">
    <property type="component" value="Unassembled WGS sequence"/>
</dbReference>
<feature type="region of interest" description="Disordered" evidence="1">
    <location>
        <begin position="1"/>
        <end position="37"/>
    </location>
</feature>
<dbReference type="RefSeq" id="WP_246045962.1">
    <property type="nucleotide sequence ID" value="NZ_VFOS01000001.1"/>
</dbReference>
<protein>
    <submittedName>
        <fullName evidence="2">Uncharacterized protein</fullName>
    </submittedName>
</protein>
<gene>
    <name evidence="2" type="ORF">FB461_0409</name>
</gene>
<name>A0A542ZUQ7_RARFA</name>
<dbReference type="InterPro" id="IPR045596">
    <property type="entry name" value="DUF6459"/>
</dbReference>
<dbReference type="AlphaFoldDB" id="A0A542ZUQ7"/>
<keyword evidence="3" id="KW-1185">Reference proteome</keyword>
<organism evidence="2 3">
    <name type="scientific">Rarobacter faecitabidus</name>
    <dbReference type="NCBI Taxonomy" id="13243"/>
    <lineage>
        <taxon>Bacteria</taxon>
        <taxon>Bacillati</taxon>
        <taxon>Actinomycetota</taxon>
        <taxon>Actinomycetes</taxon>
        <taxon>Micrococcales</taxon>
        <taxon>Rarobacteraceae</taxon>
        <taxon>Rarobacter</taxon>
    </lineage>
</organism>
<proteinExistence type="predicted"/>
<evidence type="ECO:0000313" key="2">
    <source>
        <dbReference type="EMBL" id="TQL63930.1"/>
    </source>
</evidence>
<dbReference type="EMBL" id="VFOS01000001">
    <property type="protein sequence ID" value="TQL63930.1"/>
    <property type="molecule type" value="Genomic_DNA"/>
</dbReference>
<evidence type="ECO:0000256" key="1">
    <source>
        <dbReference type="SAM" id="MobiDB-lite"/>
    </source>
</evidence>
<evidence type="ECO:0000313" key="3">
    <source>
        <dbReference type="Proteomes" id="UP000315389"/>
    </source>
</evidence>
<sequence>MTLQCHNSRESQAHHRPAAGYQRVGQQCRARPSSTESPSSALASRLAVHAFEVLHSHGNFELLRPWLTPQVLRALNERRRLCRNRLSDTRPRIRLVSTRSCSPAPDVMEVAVVVAVGDRNHAAAARMEFHRGKWRMSALELV</sequence>
<reference evidence="2 3" key="1">
    <citation type="submission" date="2019-06" db="EMBL/GenBank/DDBJ databases">
        <title>Sequencing the genomes of 1000 actinobacteria strains.</title>
        <authorList>
            <person name="Klenk H.-P."/>
        </authorList>
    </citation>
    <scope>NUCLEOTIDE SEQUENCE [LARGE SCALE GENOMIC DNA]</scope>
    <source>
        <strain evidence="2 3">DSM 4813</strain>
    </source>
</reference>